<dbReference type="Proteomes" id="UP000011182">
    <property type="component" value="Unassembled WGS sequence"/>
</dbReference>
<accession>A0A9W5PAY8</accession>
<evidence type="ECO:0000313" key="2">
    <source>
        <dbReference type="Proteomes" id="UP000011182"/>
    </source>
</evidence>
<gene>
    <name evidence="1" type="ORF">BSI_43890</name>
</gene>
<comment type="caution">
    <text evidence="1">The sequence shown here is derived from an EMBL/GenBank/DDBJ whole genome shotgun (WGS) entry which is preliminary data.</text>
</comment>
<keyword evidence="2" id="KW-1185">Reference proteome</keyword>
<reference evidence="1 2" key="1">
    <citation type="journal article" date="2014" name="Syst. Appl. Microbiol.">
        <title>Genomic insights into the taxonomic status of the three subspecies of Bacillus subtilis.</title>
        <authorList>
            <person name="Yi H."/>
            <person name="Chun J."/>
            <person name="Cha C.J."/>
        </authorList>
    </citation>
    <scope>NUCLEOTIDE SEQUENCE [LARGE SCALE GENOMIC DNA]</scope>
    <source>
        <strain evidence="1 2">KCTC 13429</strain>
    </source>
</reference>
<protein>
    <submittedName>
        <fullName evidence="1">Uncharacterized protein</fullName>
    </submittedName>
</protein>
<organism evidence="1 2">
    <name type="scientific">Bacillus inaquosorum KCTC 13429</name>
    <dbReference type="NCBI Taxonomy" id="1236548"/>
    <lineage>
        <taxon>Bacteria</taxon>
        <taxon>Bacillati</taxon>
        <taxon>Bacillota</taxon>
        <taxon>Bacilli</taxon>
        <taxon>Bacillales</taxon>
        <taxon>Bacillaceae</taxon>
        <taxon>Bacillus</taxon>
    </lineage>
</organism>
<name>A0A9W5PAY8_9BACI</name>
<proteinExistence type="predicted"/>
<evidence type="ECO:0000313" key="1">
    <source>
        <dbReference type="EMBL" id="ELS59075.1"/>
    </source>
</evidence>
<dbReference type="EMBL" id="AMXN01000014">
    <property type="protein sequence ID" value="ELS59075.1"/>
    <property type="molecule type" value="Genomic_DNA"/>
</dbReference>
<sequence length="183" mass="20734">MKRIVMIAVGAVVILILLLLYIGQISVANKSEKEKEALQAKYERLVKEKQENGLTQDETKTFSFIEGVLTTLYEYDNDNYVDRFKKLKGKVSEDILTKISGSSSPQAPKIPIESSVEDIKVYRDISRKTGIGALVQIKTKYTVDGRETEPKTYFYRVVVRKNEGNLLMTEFESLGELSPVNET</sequence>
<dbReference type="AlphaFoldDB" id="A0A9W5PAY8"/>
<dbReference type="RefSeq" id="WP_003242305.1">
    <property type="nucleotide sequence ID" value="NZ_AMXN01000014.1"/>
</dbReference>